<evidence type="ECO:0000313" key="2">
    <source>
        <dbReference type="EMBL" id="MBA6096441.1"/>
    </source>
</evidence>
<dbReference type="RefSeq" id="WP_182389001.1">
    <property type="nucleotide sequence ID" value="NZ_JACGCX010000002.1"/>
</dbReference>
<feature type="transmembrane region" description="Helical" evidence="1">
    <location>
        <begin position="35"/>
        <end position="52"/>
    </location>
</feature>
<dbReference type="AlphaFoldDB" id="A0A7W2KDF3"/>
<keyword evidence="1" id="KW-0812">Transmembrane</keyword>
<accession>A0A7W2KDF3</accession>
<evidence type="ECO:0000256" key="1">
    <source>
        <dbReference type="SAM" id="Phobius"/>
    </source>
</evidence>
<keyword evidence="1" id="KW-0472">Membrane</keyword>
<gene>
    <name evidence="2" type="ORF">H4C80_04680</name>
</gene>
<name>A0A7W2KDF3_9PSED</name>
<dbReference type="EMBL" id="JACGCX010000002">
    <property type="protein sequence ID" value="MBA6096441.1"/>
    <property type="molecule type" value="Genomic_DNA"/>
</dbReference>
<dbReference type="Proteomes" id="UP000545074">
    <property type="component" value="Unassembled WGS sequence"/>
</dbReference>
<reference evidence="2 3" key="1">
    <citation type="submission" date="2020-07" db="EMBL/GenBank/DDBJ databases">
        <title>Diversity of carbapenemase encoding genes among Pseudomonas putida group clinical isolates in a tertiary Brazilian hospital.</title>
        <authorList>
            <person name="Alberto-Lei F."/>
            <person name="Nodari C.S."/>
            <person name="Streling A.P."/>
            <person name="Paulino J.T."/>
            <person name="Bessa-Neto F.O."/>
            <person name="Cayo R."/>
            <person name="Gales A.C."/>
        </authorList>
    </citation>
    <scope>NUCLEOTIDE SEQUENCE [LARGE SCALE GENOMIC DNA]</scope>
    <source>
        <strain evidence="2 3">12815</strain>
    </source>
</reference>
<comment type="caution">
    <text evidence="2">The sequence shown here is derived from an EMBL/GenBank/DDBJ whole genome shotgun (WGS) entry which is preliminary data.</text>
</comment>
<sequence length="421" mass="46334">MHFSIVLDERWGKWIMAVGLEDVPGMAPRPKRPRLLLWSSVLLVLMLVGLLFDLLFADYWGRGGSLWVVFNASLLVGITSFCVRGLTYIYQVRLADGWDDARAQDLTLRFQKGRRALQVLEARMCTALSPKGRIDEQRMAGLMSGEKVIRTQPFRLDGTAVRHSRLDSGGDADPESVLIEALTAVLCDLAHALSKMPDDLVLNFLLESNSELEEGRLRRIWQYVWRQSGIRQSLVAIDNSGLGAVDKWLDQDCEQDALLLVVAFQFLPEQPKGTAEVVTGLLLGGSGAPRYHTPIAFVHRPELIRGLSCDANHCALQALGWVPIEASSVEHVWRVGVDVYLSSLVAMTLASARLPDRAGKNVHDLDLLLGHAGNVAPWLVITIVTQAIQSGAGAQFVVSGEVFSESDLWVFVVTPASPLSH</sequence>
<keyword evidence="1" id="KW-1133">Transmembrane helix</keyword>
<evidence type="ECO:0000313" key="3">
    <source>
        <dbReference type="Proteomes" id="UP000545074"/>
    </source>
</evidence>
<proteinExistence type="predicted"/>
<protein>
    <submittedName>
        <fullName evidence="2">Uncharacterized protein</fullName>
    </submittedName>
</protein>
<feature type="transmembrane region" description="Helical" evidence="1">
    <location>
        <begin position="64"/>
        <end position="83"/>
    </location>
</feature>
<organism evidence="2 3">
    <name type="scientific">Pseudomonas juntendi</name>
    <dbReference type="NCBI Taxonomy" id="2666183"/>
    <lineage>
        <taxon>Bacteria</taxon>
        <taxon>Pseudomonadati</taxon>
        <taxon>Pseudomonadota</taxon>
        <taxon>Gammaproteobacteria</taxon>
        <taxon>Pseudomonadales</taxon>
        <taxon>Pseudomonadaceae</taxon>
        <taxon>Pseudomonas</taxon>
    </lineage>
</organism>